<dbReference type="InterPro" id="IPR029052">
    <property type="entry name" value="Metallo-depent_PP-like"/>
</dbReference>
<evidence type="ECO:0000256" key="1">
    <source>
        <dbReference type="ARBA" id="ARBA00022729"/>
    </source>
</evidence>
<evidence type="ECO:0000256" key="2">
    <source>
        <dbReference type="RuleBase" id="RU362119"/>
    </source>
</evidence>
<dbReference type="GO" id="GO:0000166">
    <property type="term" value="F:nucleotide binding"/>
    <property type="evidence" value="ECO:0007669"/>
    <property type="project" value="UniProtKB-KW"/>
</dbReference>
<dbReference type="AlphaFoldDB" id="A0A2Z4FIW7"/>
<dbReference type="GO" id="GO:0008253">
    <property type="term" value="F:5'-nucleotidase activity"/>
    <property type="evidence" value="ECO:0007669"/>
    <property type="project" value="TreeGrafter"/>
</dbReference>
<name>A0A2Z4FIW7_9DELT</name>
<dbReference type="Pfam" id="PF00149">
    <property type="entry name" value="Metallophos"/>
    <property type="match status" value="1"/>
</dbReference>
<dbReference type="Pfam" id="PF02872">
    <property type="entry name" value="5_nucleotid_C"/>
    <property type="match status" value="1"/>
</dbReference>
<dbReference type="GO" id="GO:0008768">
    <property type="term" value="F:UDP-sugar diphosphatase activity"/>
    <property type="evidence" value="ECO:0007669"/>
    <property type="project" value="TreeGrafter"/>
</dbReference>
<feature type="region of interest" description="Disordered" evidence="3">
    <location>
        <begin position="27"/>
        <end position="84"/>
    </location>
</feature>
<sequence length="609" mass="64603">MKYSSIFSRHHLIFLIASLAFIGACSDSGSDNSEKDTGVQADATTSDVTETPDSTDGDADATEPDAGADADSDAEADTTQQTGDPISLKVIAFNDLHGRLEAPAGRITDGTETHDAGGIAYLKAWADELTQDADNSILVSAGDIVGATPMMSAMYHDEPTIVALNMLGLEVTAVGNHEFDAGWEELLRLQNGGCHADGCDWTESFDGAEFPILAANVMTESGDTLLPSTVVKTYEGVKVGFIGLTLEGTGRITRPSATAGLTFDDEVETIDREVAKLQAQGIEAIVVLIHEGGHATTPQTSVSDCGDVQGPIVDIVRNSSDAVDVFISGHTHRTYICDIEGRLVTSAFSYGRVLTEVDLVIDSASGDITEKTAVNHVVRNDTLSPNTDLTTFVTDLATLAAEADPVVAEINKSIRRDYNDAGESPLGRLIADSHLWATSETGEDSAQIAMANAGGIRANLTSPGATPENPGEITYSQVFDVLPFGNTLVTMTLTGAQIHQLLEQQFSATEYSIVQVSSGFTYSYTLNTTVGNHVDPASIKLNGVTIDPSANYRVTVNSYMAEGGDFLAVLSEGTNRVQGPAEVEMFAQYLRLHSPIARPDDVRITRLDP</sequence>
<evidence type="ECO:0000259" key="4">
    <source>
        <dbReference type="Pfam" id="PF00149"/>
    </source>
</evidence>
<dbReference type="InterPro" id="IPR008334">
    <property type="entry name" value="5'-Nucleotdase_C"/>
</dbReference>
<comment type="similarity">
    <text evidence="2">Belongs to the 5'-nucleotidase family.</text>
</comment>
<keyword evidence="7" id="KW-1185">Reference proteome</keyword>
<keyword evidence="2" id="KW-0378">Hydrolase</keyword>
<evidence type="ECO:0000256" key="3">
    <source>
        <dbReference type="SAM" id="MobiDB-lite"/>
    </source>
</evidence>
<feature type="chain" id="PRO_5041746375" evidence="2">
    <location>
        <begin position="27"/>
        <end position="609"/>
    </location>
</feature>
<dbReference type="OrthoDB" id="9803927at2"/>
<gene>
    <name evidence="6" type="ORF">DN745_05195</name>
</gene>
<dbReference type="PROSITE" id="PS51257">
    <property type="entry name" value="PROKAR_LIPOPROTEIN"/>
    <property type="match status" value="1"/>
</dbReference>
<feature type="compositionally biased region" description="Acidic residues" evidence="3">
    <location>
        <begin position="53"/>
        <end position="76"/>
    </location>
</feature>
<protein>
    <submittedName>
        <fullName evidence="6">Bifunctional metallophosphatase/5'-nucleotidase</fullName>
    </submittedName>
</protein>
<organism evidence="6 7">
    <name type="scientific">Bradymonas sediminis</name>
    <dbReference type="NCBI Taxonomy" id="1548548"/>
    <lineage>
        <taxon>Bacteria</taxon>
        <taxon>Deltaproteobacteria</taxon>
        <taxon>Bradymonadales</taxon>
        <taxon>Bradymonadaceae</taxon>
        <taxon>Bradymonas</taxon>
    </lineage>
</organism>
<evidence type="ECO:0000259" key="5">
    <source>
        <dbReference type="Pfam" id="PF02872"/>
    </source>
</evidence>
<dbReference type="KEGG" id="bsed:DN745_05195"/>
<dbReference type="Gene3D" id="3.90.780.10">
    <property type="entry name" value="5'-Nucleotidase, C-terminal domain"/>
    <property type="match status" value="1"/>
</dbReference>
<dbReference type="RefSeq" id="WP_111332756.1">
    <property type="nucleotide sequence ID" value="NZ_CP030032.1"/>
</dbReference>
<dbReference type="PANTHER" id="PTHR11575">
    <property type="entry name" value="5'-NUCLEOTIDASE-RELATED"/>
    <property type="match status" value="1"/>
</dbReference>
<dbReference type="PRINTS" id="PR01607">
    <property type="entry name" value="APYRASEFAMLY"/>
</dbReference>
<reference evidence="6 7" key="1">
    <citation type="submission" date="2018-06" db="EMBL/GenBank/DDBJ databases">
        <title>Lujinxingia sediminis gen. nov. sp. nov., a new facultative anaerobic member of the class Deltaproteobacteria, and proposal of Lujinxingaceae fam. nov.</title>
        <authorList>
            <person name="Guo L.-Y."/>
            <person name="Li C.-M."/>
            <person name="Wang S."/>
            <person name="Du Z.-J."/>
        </authorList>
    </citation>
    <scope>NUCLEOTIDE SEQUENCE [LARGE SCALE GENOMIC DNA]</scope>
    <source>
        <strain evidence="6 7">FA350</strain>
    </source>
</reference>
<dbReference type="InterPro" id="IPR004843">
    <property type="entry name" value="Calcineurin-like_PHP"/>
</dbReference>
<accession>A0A2Z4FIW7</accession>
<dbReference type="SUPFAM" id="SSF55816">
    <property type="entry name" value="5'-nucleotidase (syn. UDP-sugar hydrolase), C-terminal domain"/>
    <property type="match status" value="1"/>
</dbReference>
<dbReference type="PANTHER" id="PTHR11575:SF24">
    <property type="entry name" value="5'-NUCLEOTIDASE"/>
    <property type="match status" value="1"/>
</dbReference>
<keyword evidence="1 2" id="KW-0732">Signal</keyword>
<evidence type="ECO:0000313" key="7">
    <source>
        <dbReference type="Proteomes" id="UP000249799"/>
    </source>
</evidence>
<proteinExistence type="inferred from homology"/>
<dbReference type="Proteomes" id="UP000249799">
    <property type="component" value="Chromosome"/>
</dbReference>
<feature type="domain" description="Calcineurin-like phosphoesterase" evidence="4">
    <location>
        <begin position="88"/>
        <end position="333"/>
    </location>
</feature>
<feature type="compositionally biased region" description="Polar residues" evidence="3">
    <location>
        <begin position="42"/>
        <end position="52"/>
    </location>
</feature>
<dbReference type="GO" id="GO:0009166">
    <property type="term" value="P:nucleotide catabolic process"/>
    <property type="evidence" value="ECO:0007669"/>
    <property type="project" value="InterPro"/>
</dbReference>
<feature type="signal peptide" evidence="2">
    <location>
        <begin position="1"/>
        <end position="26"/>
    </location>
</feature>
<evidence type="ECO:0000313" key="6">
    <source>
        <dbReference type="EMBL" id="AWV88765.1"/>
    </source>
</evidence>
<dbReference type="GO" id="GO:0030288">
    <property type="term" value="C:outer membrane-bounded periplasmic space"/>
    <property type="evidence" value="ECO:0007669"/>
    <property type="project" value="TreeGrafter"/>
</dbReference>
<feature type="domain" description="5'-Nucleotidase C-terminal" evidence="5">
    <location>
        <begin position="407"/>
        <end position="570"/>
    </location>
</feature>
<dbReference type="SUPFAM" id="SSF56300">
    <property type="entry name" value="Metallo-dependent phosphatases"/>
    <property type="match status" value="1"/>
</dbReference>
<dbReference type="EMBL" id="CP030032">
    <property type="protein sequence ID" value="AWV88765.1"/>
    <property type="molecule type" value="Genomic_DNA"/>
</dbReference>
<keyword evidence="2" id="KW-0547">Nucleotide-binding</keyword>
<dbReference type="InterPro" id="IPR036907">
    <property type="entry name" value="5'-Nucleotdase_C_sf"/>
</dbReference>
<dbReference type="InterPro" id="IPR006179">
    <property type="entry name" value="5_nucleotidase/apyrase"/>
</dbReference>
<dbReference type="Gene3D" id="3.60.21.10">
    <property type="match status" value="1"/>
</dbReference>